<dbReference type="GO" id="GO:0034657">
    <property type="term" value="C:GID complex"/>
    <property type="evidence" value="ECO:0007669"/>
    <property type="project" value="TreeGrafter"/>
</dbReference>
<dbReference type="GO" id="GO:0045721">
    <property type="term" value="P:negative regulation of gluconeogenesis"/>
    <property type="evidence" value="ECO:0007669"/>
    <property type="project" value="TreeGrafter"/>
</dbReference>
<feature type="compositionally biased region" description="Polar residues" evidence="2">
    <location>
        <begin position="47"/>
        <end position="65"/>
    </location>
</feature>
<dbReference type="AlphaFoldDB" id="A0A8J5QUY2"/>
<dbReference type="GO" id="GO:0007039">
    <property type="term" value="P:protein catabolic process in the vacuole"/>
    <property type="evidence" value="ECO:0007669"/>
    <property type="project" value="TreeGrafter"/>
</dbReference>
<dbReference type="Pfam" id="PF09783">
    <property type="entry name" value="Vac_ImportDeg"/>
    <property type="match status" value="1"/>
</dbReference>
<name>A0A8J5QUY2_9ASCO</name>
<organism evidence="3 4">
    <name type="scientific">[Candida] subhashii</name>
    <dbReference type="NCBI Taxonomy" id="561895"/>
    <lineage>
        <taxon>Eukaryota</taxon>
        <taxon>Fungi</taxon>
        <taxon>Dikarya</taxon>
        <taxon>Ascomycota</taxon>
        <taxon>Saccharomycotina</taxon>
        <taxon>Pichiomycetes</taxon>
        <taxon>Debaryomycetaceae</taxon>
        <taxon>Spathaspora</taxon>
    </lineage>
</organism>
<proteinExistence type="inferred from homology"/>
<gene>
    <name evidence="3" type="ORF">J8A68_000765</name>
</gene>
<comment type="similarity">
    <text evidence="1">Belongs to the GID4/VID24 family.</text>
</comment>
<dbReference type="OrthoDB" id="62at2759"/>
<dbReference type="EMBL" id="JAGSYN010000047">
    <property type="protein sequence ID" value="KAG7665745.1"/>
    <property type="molecule type" value="Genomic_DNA"/>
</dbReference>
<dbReference type="Proteomes" id="UP000694255">
    <property type="component" value="Unassembled WGS sequence"/>
</dbReference>
<reference evidence="3 4" key="1">
    <citation type="journal article" date="2021" name="DNA Res.">
        <title>Genome analysis of Candida subhashii reveals its hybrid nature and dual mitochondrial genome conformations.</title>
        <authorList>
            <person name="Mixao V."/>
            <person name="Hegedusova E."/>
            <person name="Saus E."/>
            <person name="Pryszcz L.P."/>
            <person name="Cillingova A."/>
            <person name="Nosek J."/>
            <person name="Gabaldon T."/>
        </authorList>
    </citation>
    <scope>NUCLEOTIDE SEQUENCE [LARGE SCALE GENOMIC DNA]</scope>
    <source>
        <strain evidence="3 4">CBS 10753</strain>
    </source>
</reference>
<evidence type="ECO:0000256" key="2">
    <source>
        <dbReference type="SAM" id="MobiDB-lite"/>
    </source>
</evidence>
<dbReference type="PANTHER" id="PTHR14534">
    <property type="entry name" value="VACUOLAR IMPORT AND DEGRADATION PROTEIN 24"/>
    <property type="match status" value="1"/>
</dbReference>
<comment type="caution">
    <text evidence="3">The sequence shown here is derived from an EMBL/GenBank/DDBJ whole genome shotgun (WGS) entry which is preliminary data.</text>
</comment>
<protein>
    <recommendedName>
        <fullName evidence="5">Glucose-induced degradation protein 4</fullName>
    </recommendedName>
</protein>
<dbReference type="PANTHER" id="PTHR14534:SF3">
    <property type="entry name" value="GID COMPLEX SUBUNIT 4 HOMOLOG"/>
    <property type="match status" value="1"/>
</dbReference>
<dbReference type="GO" id="GO:0043161">
    <property type="term" value="P:proteasome-mediated ubiquitin-dependent protein catabolic process"/>
    <property type="evidence" value="ECO:0007669"/>
    <property type="project" value="TreeGrafter"/>
</dbReference>
<dbReference type="GeneID" id="73467566"/>
<sequence>MPVTEKQQQQQQQQHVQRLQSQLQQSQQQQQSQALQQSQQPSQQQQHNSHPESGTTILAEQTNGHQQQQQPSSSPYQSLDELKPSQPLTSYEPIVSASSSFHRINTLLVTPSPDLDISSESEIHNRQAIQHGEHAVMIDGIATTLAPPAPPISPTDSTVCFSVGDHQQQIPPAAPLVLSTDSSPPDQLVPIFNINADHDNRSNVNSDIQVLPITNNGTTNKSYTNRIINTTNRTNTNKNYNTCHSKYSYDYFDQISDFHLINGINHIPQFENAYLHPNAQFIGEQQSGKSRFHIKVEFKTVDLINSAITGFLQISGLTEEHSEIITCFKGEIINNPLYKYKWKSNKNSFYDPQIKNYSFITENKYWGSFPKNDFEHWKKLTNCSDLDDEQLKQRLNRIQQGQEDNQFIYMRWKEEFLLPDSRVKQISGASFEGFYYIVLNVGGYPSTDNSMSRNGSLECLRFSNNIVPGSISGLYYHKSSEKFQSLSLRYVADHGVSNNFEFV</sequence>
<dbReference type="GO" id="GO:0006623">
    <property type="term" value="P:protein targeting to vacuole"/>
    <property type="evidence" value="ECO:0007669"/>
    <property type="project" value="TreeGrafter"/>
</dbReference>
<evidence type="ECO:0000313" key="4">
    <source>
        <dbReference type="Proteomes" id="UP000694255"/>
    </source>
</evidence>
<dbReference type="GO" id="GO:0005773">
    <property type="term" value="C:vacuole"/>
    <property type="evidence" value="ECO:0007669"/>
    <property type="project" value="GOC"/>
</dbReference>
<evidence type="ECO:0000256" key="1">
    <source>
        <dbReference type="ARBA" id="ARBA00061469"/>
    </source>
</evidence>
<evidence type="ECO:0008006" key="5">
    <source>
        <dbReference type="Google" id="ProtNLM"/>
    </source>
</evidence>
<dbReference type="RefSeq" id="XP_049265977.1">
    <property type="nucleotide sequence ID" value="XM_049410474.1"/>
</dbReference>
<accession>A0A8J5QUY2</accession>
<keyword evidence="4" id="KW-1185">Reference proteome</keyword>
<feature type="compositionally biased region" description="Low complexity" evidence="2">
    <location>
        <begin position="7"/>
        <end position="46"/>
    </location>
</feature>
<feature type="region of interest" description="Disordered" evidence="2">
    <location>
        <begin position="1"/>
        <end position="84"/>
    </location>
</feature>
<evidence type="ECO:0000313" key="3">
    <source>
        <dbReference type="EMBL" id="KAG7665745.1"/>
    </source>
</evidence>
<feature type="compositionally biased region" description="Low complexity" evidence="2">
    <location>
        <begin position="66"/>
        <end position="78"/>
    </location>
</feature>
<dbReference type="InterPro" id="IPR018618">
    <property type="entry name" value="GID4/10-like"/>
</dbReference>